<gene>
    <name evidence="2" type="ORF">CRM94_00565</name>
</gene>
<dbReference type="InterPro" id="IPR012908">
    <property type="entry name" value="PGAP1-ab_dom-like"/>
</dbReference>
<sequence>MNDKTRTVARSYDEDGLPVWHSQTSPTSMTTRAECLMHPDRIIPVIFVPGIMGSNLASIDAERSLKIKNIWRPDLMGAVTKIIGLEPRERKAVFDPSNAHVDQNIVVAGKPLVNATIGFPSKLIEARGWGTVFWGSYGPLLEYLESSLNDVMRWDSSANKSTIDGEWAAYAAHGVTVKSGEKNCTLKLTQSELEQVSKYWYPVHAVGYNWLQSNEDSGKYLAKKIDEILAHYRDKWGSKAVQKVVLVTHSMGGLVARAAVHPKMGNAAEKVLGIVHGAMPALGAPAAYKRMRAGNEIGFSINPLTVAKSIATWMFLGAHGQDVAPVLGQSPGGLQLLPNQNYPNGWLTIRAGGVTYSITGNPYHAIYAERDKWWRLVNPDWLDPGGDSGLKYDATGKAVTKTNPAWARYKLCLSSAEQFHATLGDSYHPVTYAFYGADTGHKAWGKIQWNIGTERFVMRGPMAVFDTNAELKKLAMDGLPAGDDGNGTVEVRAMNSSWMGDLHDRFSIDDAQSMGDGTVPHESGLAPGTRGGAIEQWSLAGFDHQSAYLPEMSNVMSVTKYAIAKIAQKADWGDA</sequence>
<organism evidence="2 3">
    <name type="scientific">Burkholderia gladioli</name>
    <name type="common">Pseudomonas marginata</name>
    <name type="synonym">Phytomonas marginata</name>
    <dbReference type="NCBI Taxonomy" id="28095"/>
    <lineage>
        <taxon>Bacteria</taxon>
        <taxon>Pseudomonadati</taxon>
        <taxon>Pseudomonadota</taxon>
        <taxon>Betaproteobacteria</taxon>
        <taxon>Burkholderiales</taxon>
        <taxon>Burkholderiaceae</taxon>
        <taxon>Burkholderia</taxon>
    </lineage>
</organism>
<protein>
    <recommendedName>
        <fullName evidence="1">GPI inositol-deacylase PGAP1-like alpha/beta domain-containing protein</fullName>
    </recommendedName>
</protein>
<evidence type="ECO:0000313" key="2">
    <source>
        <dbReference type="EMBL" id="PEH40783.1"/>
    </source>
</evidence>
<dbReference type="AlphaFoldDB" id="A0A2A7SBG0"/>
<dbReference type="SUPFAM" id="SSF53474">
    <property type="entry name" value="alpha/beta-Hydrolases"/>
    <property type="match status" value="1"/>
</dbReference>
<dbReference type="Proteomes" id="UP000220629">
    <property type="component" value="Unassembled WGS sequence"/>
</dbReference>
<dbReference type="PANTHER" id="PTHR11440">
    <property type="entry name" value="LECITHIN-CHOLESTEROL ACYLTRANSFERASE-RELATED"/>
    <property type="match status" value="1"/>
</dbReference>
<comment type="caution">
    <text evidence="2">The sequence shown here is derived from an EMBL/GenBank/DDBJ whole genome shotgun (WGS) entry which is preliminary data.</text>
</comment>
<dbReference type="GO" id="GO:0016788">
    <property type="term" value="F:hydrolase activity, acting on ester bonds"/>
    <property type="evidence" value="ECO:0007669"/>
    <property type="project" value="InterPro"/>
</dbReference>
<dbReference type="RefSeq" id="WP_098151280.1">
    <property type="nucleotide sequence ID" value="NZ_CADEVR010000009.1"/>
</dbReference>
<accession>A0A2A7SBG0</accession>
<reference evidence="3" key="1">
    <citation type="submission" date="2017-09" db="EMBL/GenBank/DDBJ databases">
        <title>FDA dAtabase for Regulatory Grade micrObial Sequences (FDA-ARGOS): Supporting development and validation of Infectious Disease Dx tests.</title>
        <authorList>
            <person name="Minogue T."/>
            <person name="Wolcott M."/>
            <person name="Wasieloski L."/>
            <person name="Aguilar W."/>
            <person name="Moore D."/>
            <person name="Tallon L."/>
            <person name="Sadzewicz L."/>
            <person name="Ott S."/>
            <person name="Zhao X."/>
            <person name="Nagaraj S."/>
            <person name="Vavikolanu K."/>
            <person name="Aluvathingal J."/>
            <person name="Nadendla S."/>
            <person name="Sichtig H."/>
        </authorList>
    </citation>
    <scope>NUCLEOTIDE SEQUENCE [LARGE SCALE GENOMIC DNA]</scope>
    <source>
        <strain evidence="3">FDAARGOS_390</strain>
    </source>
</reference>
<name>A0A2A7SBG0_BURGA</name>
<dbReference type="InterPro" id="IPR029058">
    <property type="entry name" value="AB_hydrolase_fold"/>
</dbReference>
<evidence type="ECO:0000259" key="1">
    <source>
        <dbReference type="Pfam" id="PF07819"/>
    </source>
</evidence>
<evidence type="ECO:0000313" key="3">
    <source>
        <dbReference type="Proteomes" id="UP000220629"/>
    </source>
</evidence>
<dbReference type="EMBL" id="PDDY01000001">
    <property type="protein sequence ID" value="PEH40783.1"/>
    <property type="molecule type" value="Genomic_DNA"/>
</dbReference>
<feature type="domain" description="GPI inositol-deacylase PGAP1-like alpha/beta" evidence="1">
    <location>
        <begin position="216"/>
        <end position="288"/>
    </location>
</feature>
<dbReference type="Gene3D" id="3.40.50.1820">
    <property type="entry name" value="alpha/beta hydrolase"/>
    <property type="match status" value="1"/>
</dbReference>
<proteinExistence type="predicted"/>
<dbReference type="Pfam" id="PF07819">
    <property type="entry name" value="PGAP1"/>
    <property type="match status" value="1"/>
</dbReference>